<comment type="subcellular location">
    <subcellularLocation>
        <location evidence="1 8">Cell membrane</location>
        <topology evidence="1 8">Multi-pass membrane protein</topology>
    </subcellularLocation>
</comment>
<dbReference type="Pfam" id="PF00528">
    <property type="entry name" value="BPD_transp_1"/>
    <property type="match status" value="1"/>
</dbReference>
<dbReference type="PANTHER" id="PTHR42929:SF1">
    <property type="entry name" value="INNER MEMBRANE ABC TRANSPORTER PERMEASE PROTEIN YDCU-RELATED"/>
    <property type="match status" value="1"/>
</dbReference>
<evidence type="ECO:0000256" key="2">
    <source>
        <dbReference type="ARBA" id="ARBA00007069"/>
    </source>
</evidence>
<dbReference type="GeneID" id="79317857"/>
<dbReference type="RefSeq" id="WP_276306204.1">
    <property type="nucleotide sequence ID" value="NZ_CP119993.1"/>
</dbReference>
<evidence type="ECO:0000256" key="6">
    <source>
        <dbReference type="ARBA" id="ARBA00022989"/>
    </source>
</evidence>
<name>A0ABD6AFG8_9EURY</name>
<organism evidence="10 11">
    <name type="scientific">Halomarina halobia</name>
    <dbReference type="NCBI Taxonomy" id="3033386"/>
    <lineage>
        <taxon>Archaea</taxon>
        <taxon>Methanobacteriati</taxon>
        <taxon>Methanobacteriota</taxon>
        <taxon>Stenosarchaea group</taxon>
        <taxon>Halobacteria</taxon>
        <taxon>Halobacteriales</taxon>
        <taxon>Natronomonadaceae</taxon>
        <taxon>Halomarina</taxon>
    </lineage>
</organism>
<dbReference type="GO" id="GO:0005886">
    <property type="term" value="C:plasma membrane"/>
    <property type="evidence" value="ECO:0007669"/>
    <property type="project" value="UniProtKB-SubCell"/>
</dbReference>
<evidence type="ECO:0000259" key="9">
    <source>
        <dbReference type="PROSITE" id="PS50928"/>
    </source>
</evidence>
<sequence length="280" mass="30229">MIVKNLPVPEIIKQRVSSQSLVLIGLGFLLFFYAIPILLLGWTSVNLSSGDPFVNYRTALEGVYLDAIVRSFYYGLVTTVVSLVLAYAISYYIVFYGERQFLLLGLVILPFWVAYIIRYLGIQLFFSPNGPFVMVFGTDFDILFSSVGVIVGLVSALLPFAILPIYNSLNSIDQDLVNASHVLGAGHLRTLVSVIFPLSLSGVIAGGLIEFILATGSFLAPAILGGPGQTMIANVIAETFSSAFNVELAAAIAVLYTVILTVVLMIFNSVINIGEVLGEL</sequence>
<dbReference type="InterPro" id="IPR035906">
    <property type="entry name" value="MetI-like_sf"/>
</dbReference>
<feature type="transmembrane region" description="Helical" evidence="8">
    <location>
        <begin position="101"/>
        <end position="122"/>
    </location>
</feature>
<comment type="caution">
    <text evidence="10">The sequence shown here is derived from an EMBL/GenBank/DDBJ whole genome shotgun (WGS) entry which is preliminary data.</text>
</comment>
<dbReference type="InterPro" id="IPR000515">
    <property type="entry name" value="MetI-like"/>
</dbReference>
<keyword evidence="5 8" id="KW-0812">Transmembrane</keyword>
<dbReference type="EMBL" id="JBHTBF010000003">
    <property type="protein sequence ID" value="MFC7318957.1"/>
    <property type="molecule type" value="Genomic_DNA"/>
</dbReference>
<evidence type="ECO:0000256" key="3">
    <source>
        <dbReference type="ARBA" id="ARBA00022448"/>
    </source>
</evidence>
<dbReference type="PROSITE" id="PS50928">
    <property type="entry name" value="ABC_TM1"/>
    <property type="match status" value="1"/>
</dbReference>
<feature type="transmembrane region" description="Helical" evidence="8">
    <location>
        <begin position="142"/>
        <end position="169"/>
    </location>
</feature>
<gene>
    <name evidence="10" type="ORF">ACFQPE_19475</name>
</gene>
<dbReference type="Gene3D" id="1.10.3720.10">
    <property type="entry name" value="MetI-like"/>
    <property type="match status" value="1"/>
</dbReference>
<evidence type="ECO:0000256" key="1">
    <source>
        <dbReference type="ARBA" id="ARBA00004651"/>
    </source>
</evidence>
<evidence type="ECO:0000313" key="10">
    <source>
        <dbReference type="EMBL" id="MFC7318957.1"/>
    </source>
</evidence>
<keyword evidence="7 8" id="KW-0472">Membrane</keyword>
<dbReference type="AlphaFoldDB" id="A0ABD6AFG8"/>
<evidence type="ECO:0000313" key="11">
    <source>
        <dbReference type="Proteomes" id="UP001596547"/>
    </source>
</evidence>
<feature type="transmembrane region" description="Helical" evidence="8">
    <location>
        <begin position="190"/>
        <end position="212"/>
    </location>
</feature>
<keyword evidence="6 8" id="KW-1133">Transmembrane helix</keyword>
<dbReference type="PANTHER" id="PTHR42929">
    <property type="entry name" value="INNER MEMBRANE ABC TRANSPORTER PERMEASE PROTEIN YDCU-RELATED-RELATED"/>
    <property type="match status" value="1"/>
</dbReference>
<dbReference type="CDD" id="cd06261">
    <property type="entry name" value="TM_PBP2"/>
    <property type="match status" value="1"/>
</dbReference>
<dbReference type="SUPFAM" id="SSF161098">
    <property type="entry name" value="MetI-like"/>
    <property type="match status" value="1"/>
</dbReference>
<evidence type="ECO:0000256" key="7">
    <source>
        <dbReference type="ARBA" id="ARBA00023136"/>
    </source>
</evidence>
<comment type="similarity">
    <text evidence="2">Belongs to the binding-protein-dependent transport system permease family. CysTW subfamily.</text>
</comment>
<dbReference type="Proteomes" id="UP001596547">
    <property type="component" value="Unassembled WGS sequence"/>
</dbReference>
<feature type="domain" description="ABC transmembrane type-1" evidence="9">
    <location>
        <begin position="68"/>
        <end position="267"/>
    </location>
</feature>
<protein>
    <submittedName>
        <fullName evidence="10">ABC transporter permease</fullName>
    </submittedName>
</protein>
<keyword evidence="4" id="KW-1003">Cell membrane</keyword>
<feature type="transmembrane region" description="Helical" evidence="8">
    <location>
        <begin position="248"/>
        <end position="271"/>
    </location>
</feature>
<evidence type="ECO:0000256" key="5">
    <source>
        <dbReference type="ARBA" id="ARBA00022692"/>
    </source>
</evidence>
<keyword evidence="11" id="KW-1185">Reference proteome</keyword>
<keyword evidence="3 8" id="KW-0813">Transport</keyword>
<reference evidence="10 11" key="1">
    <citation type="journal article" date="2019" name="Int. J. Syst. Evol. Microbiol.">
        <title>The Global Catalogue of Microorganisms (GCM) 10K type strain sequencing project: providing services to taxonomists for standard genome sequencing and annotation.</title>
        <authorList>
            <consortium name="The Broad Institute Genomics Platform"/>
            <consortium name="The Broad Institute Genome Sequencing Center for Infectious Disease"/>
            <person name="Wu L."/>
            <person name="Ma J."/>
        </authorList>
    </citation>
    <scope>NUCLEOTIDE SEQUENCE [LARGE SCALE GENOMIC DNA]</scope>
    <source>
        <strain evidence="10 11">PSR21</strain>
    </source>
</reference>
<evidence type="ECO:0000256" key="4">
    <source>
        <dbReference type="ARBA" id="ARBA00022475"/>
    </source>
</evidence>
<evidence type="ECO:0000256" key="8">
    <source>
        <dbReference type="RuleBase" id="RU363032"/>
    </source>
</evidence>
<feature type="transmembrane region" description="Helical" evidence="8">
    <location>
        <begin position="21"/>
        <end position="42"/>
    </location>
</feature>
<feature type="transmembrane region" description="Helical" evidence="8">
    <location>
        <begin position="72"/>
        <end position="94"/>
    </location>
</feature>
<accession>A0ABD6AFG8</accession>
<proteinExistence type="inferred from homology"/>